<keyword evidence="1" id="KW-0812">Transmembrane</keyword>
<protein>
    <submittedName>
        <fullName evidence="2">Uncharacterized protein</fullName>
    </submittedName>
</protein>
<keyword evidence="1" id="KW-1133">Transmembrane helix</keyword>
<name>A0AB39C3N0_9VIRU</name>
<proteinExistence type="predicted"/>
<reference evidence="2" key="1">
    <citation type="submission" date="2024-06" db="EMBL/GenBank/DDBJ databases">
        <authorList>
            <person name="Mutai I.J."/>
            <person name="Gurusinghe A."/>
            <person name="Wang B."/>
            <person name="Clark M."/>
            <person name="Bhandare S.G."/>
        </authorList>
    </citation>
    <scope>NUCLEOTIDE SEQUENCE</scope>
</reference>
<evidence type="ECO:0000313" key="2">
    <source>
        <dbReference type="EMBL" id="XDJ01255.1"/>
    </source>
</evidence>
<accession>A0AB39C3N0</accession>
<dbReference type="EMBL" id="PP935704">
    <property type="protein sequence ID" value="XDJ01255.1"/>
    <property type="molecule type" value="Genomic_DNA"/>
</dbReference>
<keyword evidence="1" id="KW-0472">Membrane</keyword>
<feature type="transmembrane region" description="Helical" evidence="1">
    <location>
        <begin position="12"/>
        <end position="30"/>
    </location>
</feature>
<organism evidence="2">
    <name type="scientific">Salmonella phage vB_SE126_2P</name>
    <dbReference type="NCBI Taxonomy" id="3236704"/>
    <lineage>
        <taxon>Viruses</taxon>
    </lineage>
</organism>
<sequence>MYWPYNHKERMPAAVAIAVTFQFMVSPFFIR</sequence>
<evidence type="ECO:0000256" key="1">
    <source>
        <dbReference type="SAM" id="Phobius"/>
    </source>
</evidence>